<evidence type="ECO:0000256" key="1">
    <source>
        <dbReference type="ARBA" id="ARBA00022723"/>
    </source>
</evidence>
<dbReference type="InterPro" id="IPR002893">
    <property type="entry name" value="Znf_MYND"/>
</dbReference>
<reference evidence="8" key="1">
    <citation type="journal article" date="2021" name="Sci. Adv.">
        <title>The American lobster genome reveals insights on longevity, neural, and immune adaptations.</title>
        <authorList>
            <person name="Polinski J.M."/>
            <person name="Zimin A.V."/>
            <person name="Clark K.F."/>
            <person name="Kohn A.B."/>
            <person name="Sadowski N."/>
            <person name="Timp W."/>
            <person name="Ptitsyn A."/>
            <person name="Khanna P."/>
            <person name="Romanova D.Y."/>
            <person name="Williams P."/>
            <person name="Greenwood S.J."/>
            <person name="Moroz L.L."/>
            <person name="Walt D.R."/>
            <person name="Bodnar A.G."/>
        </authorList>
    </citation>
    <scope>NUCLEOTIDE SEQUENCE</scope>
    <source>
        <strain evidence="8">GMGI-L3</strain>
    </source>
</reference>
<dbReference type="AlphaFoldDB" id="A0A8J5JUQ9"/>
<keyword evidence="6" id="KW-0812">Transmembrane</keyword>
<dbReference type="Pfam" id="PF01753">
    <property type="entry name" value="zf-MYND"/>
    <property type="match status" value="1"/>
</dbReference>
<feature type="transmembrane region" description="Helical" evidence="6">
    <location>
        <begin position="492"/>
        <end position="514"/>
    </location>
</feature>
<dbReference type="PROSITE" id="PS01360">
    <property type="entry name" value="ZF_MYND_1"/>
    <property type="match status" value="1"/>
</dbReference>
<name>A0A8J5JUQ9_HOMAM</name>
<evidence type="ECO:0000259" key="7">
    <source>
        <dbReference type="PROSITE" id="PS50865"/>
    </source>
</evidence>
<evidence type="ECO:0000256" key="3">
    <source>
        <dbReference type="ARBA" id="ARBA00022833"/>
    </source>
</evidence>
<dbReference type="InterPro" id="IPR050869">
    <property type="entry name" value="H3K4_H4K5_MeTrfase"/>
</dbReference>
<protein>
    <submittedName>
        <fullName evidence="8">Histone-lysine N-methyltransferase SMYD3-like 1</fullName>
    </submittedName>
</protein>
<feature type="region of interest" description="Disordered" evidence="5">
    <location>
        <begin position="411"/>
        <end position="433"/>
    </location>
</feature>
<dbReference type="InterPro" id="IPR046341">
    <property type="entry name" value="SET_dom_sf"/>
</dbReference>
<dbReference type="PANTHER" id="PTHR12197:SF251">
    <property type="entry name" value="EG:BACR7C10.4 PROTEIN"/>
    <property type="match status" value="1"/>
</dbReference>
<feature type="domain" description="MYND-type" evidence="7">
    <location>
        <begin position="43"/>
        <end position="84"/>
    </location>
</feature>
<dbReference type="PANTHER" id="PTHR12197">
    <property type="entry name" value="HISTONE-LYSINE N-METHYLTRANSFERASE SMYD"/>
    <property type="match status" value="1"/>
</dbReference>
<dbReference type="PROSITE" id="PS50865">
    <property type="entry name" value="ZF_MYND_2"/>
    <property type="match status" value="1"/>
</dbReference>
<evidence type="ECO:0000313" key="8">
    <source>
        <dbReference type="EMBL" id="KAG7164430.1"/>
    </source>
</evidence>
<keyword evidence="3" id="KW-0862">Zinc</keyword>
<accession>A0A8J5JUQ9</accession>
<feature type="non-terminal residue" evidence="8">
    <location>
        <position position="554"/>
    </location>
</feature>
<organism evidence="8 9">
    <name type="scientific">Homarus americanus</name>
    <name type="common">American lobster</name>
    <dbReference type="NCBI Taxonomy" id="6706"/>
    <lineage>
        <taxon>Eukaryota</taxon>
        <taxon>Metazoa</taxon>
        <taxon>Ecdysozoa</taxon>
        <taxon>Arthropoda</taxon>
        <taxon>Crustacea</taxon>
        <taxon>Multicrustacea</taxon>
        <taxon>Malacostraca</taxon>
        <taxon>Eumalacostraca</taxon>
        <taxon>Eucarida</taxon>
        <taxon>Decapoda</taxon>
        <taxon>Pleocyemata</taxon>
        <taxon>Astacidea</taxon>
        <taxon>Nephropoidea</taxon>
        <taxon>Nephropidae</taxon>
        <taxon>Homarus</taxon>
    </lineage>
</organism>
<dbReference type="GO" id="GO:0008270">
    <property type="term" value="F:zinc ion binding"/>
    <property type="evidence" value="ECO:0007669"/>
    <property type="project" value="UniProtKB-KW"/>
</dbReference>
<dbReference type="Gene3D" id="1.10.220.160">
    <property type="match status" value="1"/>
</dbReference>
<dbReference type="Proteomes" id="UP000747542">
    <property type="component" value="Unassembled WGS sequence"/>
</dbReference>
<keyword evidence="6" id="KW-1133">Transmembrane helix</keyword>
<keyword evidence="1" id="KW-0479">Metal-binding</keyword>
<evidence type="ECO:0000313" key="9">
    <source>
        <dbReference type="Proteomes" id="UP000747542"/>
    </source>
</evidence>
<sequence length="554" mass="62604">MRDYVSLRAQALLAKKPVKRGDVLLTSKPFCTLLASSVVGRYCEYCLSSVRKDRLLRRCGGCGRAWYCSDLCQELSQPFHQRECALFHHLPDYKPTDFARFLARLIWKLKDGGDDVAEKIDDKKSRRRGAGQCVARDVINQSGGGNVSDSREIRGDQEHLDYLDSLMPDLLMLVGRRNLPKRDKLTVIYGKVLVNSFCLLDDRLTPIGTSVYLAASVIDHSCAANAFVSFLGNKLVVRSLVDWPDLDWTRVRISYLDAMNTREQRQTYLQRQYYFTCDCRLCRDDSHDLTMSTVPCGSPTCDAPVFIDETADGGVGPCEACGFKNFPDDLRQNYCRAAAFTRKRLDDLNEEDPDLEVWKEVIEVQEGVLHPLNVLRAKALDALLTATTLLRCQTSHLRPLPLETGQDRAEQLGLSHGPRSPQRCRRDPGGRSWLQPSAGLPRAELFVGAGERGDQSGDPEVTDVRVSQPRRHPHQELRPHRIPHLNHSVLRVYLYTVLWSGMVAAVLATVVVSCERRDQAKLWSRRIRLLRHLFPPVIQYLSCQINASKGSVNC</sequence>
<dbReference type="SUPFAM" id="SSF82199">
    <property type="entry name" value="SET domain"/>
    <property type="match status" value="1"/>
</dbReference>
<evidence type="ECO:0000256" key="4">
    <source>
        <dbReference type="PROSITE-ProRule" id="PRU00134"/>
    </source>
</evidence>
<evidence type="ECO:0000256" key="2">
    <source>
        <dbReference type="ARBA" id="ARBA00022771"/>
    </source>
</evidence>
<dbReference type="SUPFAM" id="SSF144232">
    <property type="entry name" value="HIT/MYND zinc finger-like"/>
    <property type="match status" value="1"/>
</dbReference>
<dbReference type="Gene3D" id="2.170.270.10">
    <property type="entry name" value="SET domain"/>
    <property type="match status" value="1"/>
</dbReference>
<keyword evidence="6" id="KW-0472">Membrane</keyword>
<dbReference type="EMBL" id="JAHLQT010025476">
    <property type="protein sequence ID" value="KAG7164430.1"/>
    <property type="molecule type" value="Genomic_DNA"/>
</dbReference>
<gene>
    <name evidence="8" type="primary">SMYD3-L1</name>
    <name evidence="8" type="ORF">Hamer_G003635</name>
</gene>
<dbReference type="GO" id="GO:0005634">
    <property type="term" value="C:nucleus"/>
    <property type="evidence" value="ECO:0007669"/>
    <property type="project" value="TreeGrafter"/>
</dbReference>
<keyword evidence="2 4" id="KW-0863">Zinc-finger</keyword>
<comment type="caution">
    <text evidence="8">The sequence shown here is derived from an EMBL/GenBank/DDBJ whole genome shotgun (WGS) entry which is preliminary data.</text>
</comment>
<dbReference type="Gene3D" id="6.10.140.2220">
    <property type="match status" value="1"/>
</dbReference>
<evidence type="ECO:0000256" key="6">
    <source>
        <dbReference type="SAM" id="Phobius"/>
    </source>
</evidence>
<keyword evidence="9" id="KW-1185">Reference proteome</keyword>
<evidence type="ECO:0000256" key="5">
    <source>
        <dbReference type="SAM" id="MobiDB-lite"/>
    </source>
</evidence>
<feature type="region of interest" description="Disordered" evidence="5">
    <location>
        <begin position="451"/>
        <end position="475"/>
    </location>
</feature>
<proteinExistence type="predicted"/>